<dbReference type="InterPro" id="IPR013647">
    <property type="entry name" value="OligopepF_N_dom"/>
</dbReference>
<proteinExistence type="inferred from homology"/>
<dbReference type="EC" id="3.4.24.-" evidence="10"/>
<evidence type="ECO:0000259" key="9">
    <source>
        <dbReference type="Pfam" id="PF08439"/>
    </source>
</evidence>
<evidence type="ECO:0000256" key="3">
    <source>
        <dbReference type="ARBA" id="ARBA00022801"/>
    </source>
</evidence>
<comment type="cofactor">
    <cofactor evidence="6">
        <name>Zn(2+)</name>
        <dbReference type="ChEBI" id="CHEBI:29105"/>
    </cofactor>
    <text evidence="6">Binds 1 zinc ion.</text>
</comment>
<keyword evidence="3 6" id="KW-0378">Hydrolase</keyword>
<evidence type="ECO:0000313" key="10">
    <source>
        <dbReference type="EMBL" id="CAA9531025.1"/>
    </source>
</evidence>
<sequence>MATTTDHAPVPGSVPVPARGDVPIEQTWDLTRLFPAPEEWDAAYAAAEARLPELEDHRGRLGASAAALLAGLVLRDEIYAAVERVTGYAGLRASEDATDAGAAAMFDRAAGLTARFQAAAAFFGPELVAISAARWETFLAEEPGLAPYRFALERVRRMRPHVRSAEVEEVIALAAEPIAANAAAHTALEDGDLPLGTIADERGATVPLRQGNLDRFLHSANARVRREAWEASADAYLDFKHVFAATLGGGVKGHVFQARARRYGSSLEAALAPDAIPTGVFQTLVETVWRNLPVWHRYFAVRRRLLGLPDGLLHPADLTAPLAAKPPVIPWQEGVELILDSLAPLGADYVGIVRQGIAERWVDRCANAGKGAGAFSEGPYRTLPYISMVYGDDLGGVSTLTHELGHSLHSYHAWEQPIVYWPYAMFTAEAASNMHQALLGAHLLALKDDRDWQLAVLEERMANHLRYLFTMPILARFELDCHQRVERGEALTADGMNAALFALYEAAYGGQVALDRDRMGITWARFSHLFTGFYVFQYATGISAAAALAAQVRAEGDLAARRYVAFLRAGGHGDPIDLLRATGVDLSTPEPVQRAFDILAGYVERLEGLAG</sequence>
<dbReference type="Gene3D" id="1.20.140.70">
    <property type="entry name" value="Oligopeptidase f, N-terminal domain"/>
    <property type="match status" value="1"/>
</dbReference>
<organism evidence="10">
    <name type="scientific">uncultured Thermomicrobiales bacterium</name>
    <dbReference type="NCBI Taxonomy" id="1645740"/>
    <lineage>
        <taxon>Bacteria</taxon>
        <taxon>Pseudomonadati</taxon>
        <taxon>Thermomicrobiota</taxon>
        <taxon>Thermomicrobia</taxon>
        <taxon>Thermomicrobiales</taxon>
        <taxon>environmental samples</taxon>
    </lineage>
</organism>
<evidence type="ECO:0000256" key="6">
    <source>
        <dbReference type="RuleBase" id="RU003435"/>
    </source>
</evidence>
<protein>
    <submittedName>
        <fullName evidence="10">Oligoendopeptidase F</fullName>
        <ecNumber evidence="10">3.4.24.-</ecNumber>
    </submittedName>
</protein>
<evidence type="ECO:0000256" key="4">
    <source>
        <dbReference type="ARBA" id="ARBA00022833"/>
    </source>
</evidence>
<evidence type="ECO:0000256" key="2">
    <source>
        <dbReference type="ARBA" id="ARBA00022723"/>
    </source>
</evidence>
<dbReference type="AlphaFoldDB" id="A0A6J4TSR8"/>
<keyword evidence="5 6" id="KW-0482">Metalloprotease</keyword>
<keyword evidence="2 6" id="KW-0479">Metal-binding</keyword>
<dbReference type="EMBL" id="CADCWE010000057">
    <property type="protein sequence ID" value="CAA9531025.1"/>
    <property type="molecule type" value="Genomic_DNA"/>
</dbReference>
<feature type="domain" description="Oligopeptidase F N-terminal" evidence="9">
    <location>
        <begin position="126"/>
        <end position="193"/>
    </location>
</feature>
<feature type="domain" description="Peptidase M3A/M3B catalytic" evidence="8">
    <location>
        <begin position="217"/>
        <end position="597"/>
    </location>
</feature>
<evidence type="ECO:0000256" key="1">
    <source>
        <dbReference type="ARBA" id="ARBA00022670"/>
    </source>
</evidence>
<dbReference type="Gene3D" id="1.10.287.830">
    <property type="entry name" value="putative peptidase helix hairpin domain like"/>
    <property type="match status" value="1"/>
</dbReference>
<evidence type="ECO:0000259" key="8">
    <source>
        <dbReference type="Pfam" id="PF01432"/>
    </source>
</evidence>
<dbReference type="InterPro" id="IPR001567">
    <property type="entry name" value="Pept_M3A_M3B_dom"/>
</dbReference>
<dbReference type="Pfam" id="PF08439">
    <property type="entry name" value="Peptidase_M3_N"/>
    <property type="match status" value="1"/>
</dbReference>
<comment type="similarity">
    <text evidence="6">Belongs to the peptidase M3 family.</text>
</comment>
<dbReference type="GO" id="GO:0006508">
    <property type="term" value="P:proteolysis"/>
    <property type="evidence" value="ECO:0007669"/>
    <property type="project" value="UniProtKB-KW"/>
</dbReference>
<keyword evidence="1 6" id="KW-0645">Protease</keyword>
<evidence type="ECO:0000256" key="5">
    <source>
        <dbReference type="ARBA" id="ARBA00023049"/>
    </source>
</evidence>
<keyword evidence="4 6" id="KW-0862">Zinc</keyword>
<feature type="region of interest" description="Disordered" evidence="7">
    <location>
        <begin position="1"/>
        <end position="20"/>
    </location>
</feature>
<reference evidence="10" key="1">
    <citation type="submission" date="2020-02" db="EMBL/GenBank/DDBJ databases">
        <authorList>
            <person name="Meier V. D."/>
        </authorList>
    </citation>
    <scope>NUCLEOTIDE SEQUENCE</scope>
    <source>
        <strain evidence="10">AVDCRST_MAG73</strain>
    </source>
</reference>
<gene>
    <name evidence="10" type="ORF">AVDCRST_MAG73-952</name>
</gene>
<dbReference type="InterPro" id="IPR042088">
    <property type="entry name" value="OligoPept_F_C"/>
</dbReference>
<dbReference type="SUPFAM" id="SSF55486">
    <property type="entry name" value="Metalloproteases ('zincins'), catalytic domain"/>
    <property type="match status" value="1"/>
</dbReference>
<dbReference type="GO" id="GO:0004222">
    <property type="term" value="F:metalloendopeptidase activity"/>
    <property type="evidence" value="ECO:0007669"/>
    <property type="project" value="InterPro"/>
</dbReference>
<evidence type="ECO:0000256" key="7">
    <source>
        <dbReference type="SAM" id="MobiDB-lite"/>
    </source>
</evidence>
<dbReference type="Gene3D" id="1.10.1370.20">
    <property type="entry name" value="Oligoendopeptidase f, C-terminal domain"/>
    <property type="match status" value="1"/>
</dbReference>
<accession>A0A6J4TSR8</accession>
<dbReference type="CDD" id="cd09608">
    <property type="entry name" value="M3B_PepF"/>
    <property type="match status" value="1"/>
</dbReference>
<name>A0A6J4TSR8_9BACT</name>
<dbReference type="GO" id="GO:0046872">
    <property type="term" value="F:metal ion binding"/>
    <property type="evidence" value="ECO:0007669"/>
    <property type="project" value="UniProtKB-UniRule"/>
</dbReference>
<dbReference type="Pfam" id="PF01432">
    <property type="entry name" value="Peptidase_M3"/>
    <property type="match status" value="1"/>
</dbReference>